<accession>A0A367YPK1</accession>
<dbReference type="STRING" id="5486.A0A367YPK1"/>
<keyword evidence="5" id="KW-1185">Reference proteome</keyword>
<proteinExistence type="inferred from homology"/>
<evidence type="ECO:0000256" key="1">
    <source>
        <dbReference type="ARBA" id="ARBA00023002"/>
    </source>
</evidence>
<comment type="similarity">
    <text evidence="2">Belongs to the NAD(P)-dependent epimerase/dehydratase family. Dihydroflavonol-4-reductase subfamily.</text>
</comment>
<protein>
    <submittedName>
        <fullName evidence="4">Putative NADPH-dependent methylglyoxal reductase GRP2</fullName>
    </submittedName>
</protein>
<feature type="domain" description="NAD-dependent epimerase/dehydratase" evidence="3">
    <location>
        <begin position="8"/>
        <end position="262"/>
    </location>
</feature>
<evidence type="ECO:0000313" key="4">
    <source>
        <dbReference type="EMBL" id="RCK67764.1"/>
    </source>
</evidence>
<organism evidence="4 5">
    <name type="scientific">Candida viswanathii</name>
    <dbReference type="NCBI Taxonomy" id="5486"/>
    <lineage>
        <taxon>Eukaryota</taxon>
        <taxon>Fungi</taxon>
        <taxon>Dikarya</taxon>
        <taxon>Ascomycota</taxon>
        <taxon>Saccharomycotina</taxon>
        <taxon>Pichiomycetes</taxon>
        <taxon>Debaryomycetaceae</taxon>
        <taxon>Candida/Lodderomyces clade</taxon>
        <taxon>Candida</taxon>
    </lineage>
</organism>
<evidence type="ECO:0000259" key="3">
    <source>
        <dbReference type="Pfam" id="PF01370"/>
    </source>
</evidence>
<dbReference type="Pfam" id="PF01370">
    <property type="entry name" value="Epimerase"/>
    <property type="match status" value="1"/>
</dbReference>
<sequence>MSSSTTSVFVSGASGYIAQELVKQLIQRGYKVVGTVRSTAKGDSLKSNLAAAGLASDNFTYEVVPDIAVKGAFDAALQAHPEVTVFLHTASPFHFDVQDVETELLLPAIEGTTNALSAIKTHGPQVKHVVVTSSFAAVGAFFELADPSRAKSEEDWNPITYEQAKSNAFNGYVGSKTFAEKAAWEFQRKEKSKFTLSTVNPVYVFGPQAFEIRDKSQLNTSAEIVNSVLKLGKDDVIEQNMTGYFIDVRDVARAHIVAFEKREIDGKRLILADSPFSTQKVLDIVRDDFPKLAEKLPKGDPAKADEWKTTESEIKNEKTRELLGFEFIDLKTSIDDTVAQIIA</sequence>
<evidence type="ECO:0000256" key="2">
    <source>
        <dbReference type="ARBA" id="ARBA00023445"/>
    </source>
</evidence>
<dbReference type="InterPro" id="IPR001509">
    <property type="entry name" value="Epimerase_deHydtase"/>
</dbReference>
<dbReference type="OrthoDB" id="2735536at2759"/>
<dbReference type="PANTHER" id="PTHR10366">
    <property type="entry name" value="NAD DEPENDENT EPIMERASE/DEHYDRATASE"/>
    <property type="match status" value="1"/>
</dbReference>
<dbReference type="InterPro" id="IPR050425">
    <property type="entry name" value="NAD(P)_dehydrat-like"/>
</dbReference>
<dbReference type="CDD" id="cd05227">
    <property type="entry name" value="AR_SDR_e"/>
    <property type="match status" value="1"/>
</dbReference>
<evidence type="ECO:0000313" key="5">
    <source>
        <dbReference type="Proteomes" id="UP000253472"/>
    </source>
</evidence>
<dbReference type="GO" id="GO:0016616">
    <property type="term" value="F:oxidoreductase activity, acting on the CH-OH group of donors, NAD or NADP as acceptor"/>
    <property type="evidence" value="ECO:0007669"/>
    <property type="project" value="TreeGrafter"/>
</dbReference>
<dbReference type="EMBL" id="QLNQ01000001">
    <property type="protein sequence ID" value="RCK67764.1"/>
    <property type="molecule type" value="Genomic_DNA"/>
</dbReference>
<reference evidence="4 5" key="1">
    <citation type="submission" date="2018-06" db="EMBL/GenBank/DDBJ databases">
        <title>Whole genome sequencing of Candida tropicalis (genome annotated by CSBL at Korea University).</title>
        <authorList>
            <person name="Ahn J."/>
        </authorList>
    </citation>
    <scope>NUCLEOTIDE SEQUENCE [LARGE SCALE GENOMIC DNA]</scope>
    <source>
        <strain evidence="4 5">ATCC 20962</strain>
    </source>
</reference>
<dbReference type="FunFam" id="3.40.50.720:FF:000191">
    <property type="entry name" value="Methylglyoxal reductase (NADPH-dependent)"/>
    <property type="match status" value="1"/>
</dbReference>
<dbReference type="InterPro" id="IPR036291">
    <property type="entry name" value="NAD(P)-bd_dom_sf"/>
</dbReference>
<dbReference type="AlphaFoldDB" id="A0A367YPK1"/>
<dbReference type="SUPFAM" id="SSF51735">
    <property type="entry name" value="NAD(P)-binding Rossmann-fold domains"/>
    <property type="match status" value="1"/>
</dbReference>
<dbReference type="Gene3D" id="3.40.50.720">
    <property type="entry name" value="NAD(P)-binding Rossmann-like Domain"/>
    <property type="match status" value="1"/>
</dbReference>
<keyword evidence="1" id="KW-0560">Oxidoreductase</keyword>
<gene>
    <name evidence="4" type="primary">GRP2_3</name>
    <name evidence="4" type="ORF">Cantr_02654</name>
</gene>
<dbReference type="PANTHER" id="PTHR10366:SF564">
    <property type="entry name" value="STEROL-4-ALPHA-CARBOXYLATE 3-DEHYDROGENASE, DECARBOXYLATING"/>
    <property type="match status" value="1"/>
</dbReference>
<comment type="caution">
    <text evidence="4">The sequence shown here is derived from an EMBL/GenBank/DDBJ whole genome shotgun (WGS) entry which is preliminary data.</text>
</comment>
<dbReference type="Proteomes" id="UP000253472">
    <property type="component" value="Unassembled WGS sequence"/>
</dbReference>
<name>A0A367YPK1_9ASCO</name>